<dbReference type="RefSeq" id="WP_106585987.1">
    <property type="nucleotide sequence ID" value="NZ_PYGA01000024.1"/>
</dbReference>
<protein>
    <submittedName>
        <fullName evidence="1">Uncharacterized protein</fullName>
    </submittedName>
</protein>
<dbReference type="EMBL" id="PYGA01000024">
    <property type="protein sequence ID" value="PSK89927.1"/>
    <property type="molecule type" value="Genomic_DNA"/>
</dbReference>
<proteinExistence type="predicted"/>
<reference evidence="1 2" key="1">
    <citation type="submission" date="2018-03" db="EMBL/GenBank/DDBJ databases">
        <title>Genomic Encyclopedia of Archaeal and Bacterial Type Strains, Phase II (KMG-II): from individual species to whole genera.</title>
        <authorList>
            <person name="Goeker M."/>
        </authorList>
    </citation>
    <scope>NUCLEOTIDE SEQUENCE [LARGE SCALE GENOMIC DNA]</scope>
    <source>
        <strain evidence="1 2">DSM 45312</strain>
    </source>
</reference>
<comment type="caution">
    <text evidence="1">The sequence shown here is derived from an EMBL/GenBank/DDBJ whole genome shotgun (WGS) entry which is preliminary data.</text>
</comment>
<name>A0A2P8CYB6_9ACTN</name>
<dbReference type="AlphaFoldDB" id="A0A2P8CYB6"/>
<evidence type="ECO:0000313" key="1">
    <source>
        <dbReference type="EMBL" id="PSK89927.1"/>
    </source>
</evidence>
<keyword evidence="2" id="KW-1185">Reference proteome</keyword>
<organism evidence="1 2">
    <name type="scientific">Murinocardiopsis flavida</name>
    <dbReference type="NCBI Taxonomy" id="645275"/>
    <lineage>
        <taxon>Bacteria</taxon>
        <taxon>Bacillati</taxon>
        <taxon>Actinomycetota</taxon>
        <taxon>Actinomycetes</taxon>
        <taxon>Streptosporangiales</taxon>
        <taxon>Nocardiopsidaceae</taxon>
        <taxon>Murinocardiopsis</taxon>
    </lineage>
</organism>
<dbReference type="Proteomes" id="UP000240542">
    <property type="component" value="Unassembled WGS sequence"/>
</dbReference>
<sequence length="61" mass="6902">MLTVTCPYCTWTNPEDNALGGFLRETHLMLKHTEKYLEDHPGTADEIATVRAIIEQDKEGP</sequence>
<accession>A0A2P8CYB6</accession>
<gene>
    <name evidence="1" type="ORF">CLV63_12431</name>
</gene>
<evidence type="ECO:0000313" key="2">
    <source>
        <dbReference type="Proteomes" id="UP000240542"/>
    </source>
</evidence>